<reference evidence="2" key="1">
    <citation type="journal article" date="2019" name="bioRxiv">
        <title>The Genome of the Zebra Mussel, Dreissena polymorpha: A Resource for Invasive Species Research.</title>
        <authorList>
            <person name="McCartney M.A."/>
            <person name="Auch B."/>
            <person name="Kono T."/>
            <person name="Mallez S."/>
            <person name="Zhang Y."/>
            <person name="Obille A."/>
            <person name="Becker A."/>
            <person name="Abrahante J.E."/>
            <person name="Garbe J."/>
            <person name="Badalamenti J.P."/>
            <person name="Herman A."/>
            <person name="Mangelson H."/>
            <person name="Liachko I."/>
            <person name="Sullivan S."/>
            <person name="Sone E.D."/>
            <person name="Koren S."/>
            <person name="Silverstein K.A.T."/>
            <person name="Beckman K.B."/>
            <person name="Gohl D.M."/>
        </authorList>
    </citation>
    <scope>NUCLEOTIDE SEQUENCE</scope>
    <source>
        <strain evidence="2">Duluth1</strain>
        <tissue evidence="2">Whole animal</tissue>
    </source>
</reference>
<accession>A0A9D4KIB3</accession>
<sequence>MIRNGTFCIFYAVHFMFLHIGCGVVGRSAIDDVKRVFAGADDYVVEDADNTRFEREDKISDVDADIVEYGIFIGFLQIAGVFGVVVWLLRMAYPDHLKI</sequence>
<name>A0A9D4KIB3_DREPO</name>
<organism evidence="2 3">
    <name type="scientific">Dreissena polymorpha</name>
    <name type="common">Zebra mussel</name>
    <name type="synonym">Mytilus polymorpha</name>
    <dbReference type="NCBI Taxonomy" id="45954"/>
    <lineage>
        <taxon>Eukaryota</taxon>
        <taxon>Metazoa</taxon>
        <taxon>Spiralia</taxon>
        <taxon>Lophotrochozoa</taxon>
        <taxon>Mollusca</taxon>
        <taxon>Bivalvia</taxon>
        <taxon>Autobranchia</taxon>
        <taxon>Heteroconchia</taxon>
        <taxon>Euheterodonta</taxon>
        <taxon>Imparidentia</taxon>
        <taxon>Neoheterodontei</taxon>
        <taxon>Myida</taxon>
        <taxon>Dreissenoidea</taxon>
        <taxon>Dreissenidae</taxon>
        <taxon>Dreissena</taxon>
    </lineage>
</organism>
<gene>
    <name evidence="2" type="ORF">DPMN_113497</name>
</gene>
<dbReference type="EMBL" id="JAIWYP010000004">
    <property type="protein sequence ID" value="KAH3840055.1"/>
    <property type="molecule type" value="Genomic_DNA"/>
</dbReference>
<keyword evidence="1" id="KW-0812">Transmembrane</keyword>
<proteinExistence type="predicted"/>
<evidence type="ECO:0000256" key="1">
    <source>
        <dbReference type="SAM" id="Phobius"/>
    </source>
</evidence>
<keyword evidence="1" id="KW-0472">Membrane</keyword>
<dbReference type="Proteomes" id="UP000828390">
    <property type="component" value="Unassembled WGS sequence"/>
</dbReference>
<reference evidence="2" key="2">
    <citation type="submission" date="2020-11" db="EMBL/GenBank/DDBJ databases">
        <authorList>
            <person name="McCartney M.A."/>
            <person name="Auch B."/>
            <person name="Kono T."/>
            <person name="Mallez S."/>
            <person name="Becker A."/>
            <person name="Gohl D.M."/>
            <person name="Silverstein K.A.T."/>
            <person name="Koren S."/>
            <person name="Bechman K.B."/>
            <person name="Herman A."/>
            <person name="Abrahante J.E."/>
            <person name="Garbe J."/>
        </authorList>
    </citation>
    <scope>NUCLEOTIDE SEQUENCE</scope>
    <source>
        <strain evidence="2">Duluth1</strain>
        <tissue evidence="2">Whole animal</tissue>
    </source>
</reference>
<feature type="transmembrane region" description="Helical" evidence="1">
    <location>
        <begin position="7"/>
        <end position="26"/>
    </location>
</feature>
<keyword evidence="1" id="KW-1133">Transmembrane helix</keyword>
<evidence type="ECO:0000313" key="3">
    <source>
        <dbReference type="Proteomes" id="UP000828390"/>
    </source>
</evidence>
<evidence type="ECO:0000313" key="2">
    <source>
        <dbReference type="EMBL" id="KAH3840055.1"/>
    </source>
</evidence>
<dbReference type="AlphaFoldDB" id="A0A9D4KIB3"/>
<comment type="caution">
    <text evidence="2">The sequence shown here is derived from an EMBL/GenBank/DDBJ whole genome shotgun (WGS) entry which is preliminary data.</text>
</comment>
<feature type="transmembrane region" description="Helical" evidence="1">
    <location>
        <begin position="69"/>
        <end position="89"/>
    </location>
</feature>
<keyword evidence="3" id="KW-1185">Reference proteome</keyword>
<protein>
    <submittedName>
        <fullName evidence="2">Uncharacterized protein</fullName>
    </submittedName>
</protein>